<dbReference type="AlphaFoldDB" id="A0A1D8GGL7"/>
<evidence type="ECO:0000313" key="2">
    <source>
        <dbReference type="Proteomes" id="UP000095743"/>
    </source>
</evidence>
<gene>
    <name evidence="1" type="ORF">Gferi_10900</name>
</gene>
<keyword evidence="2" id="KW-1185">Reference proteome</keyword>
<dbReference type="Proteomes" id="UP000095743">
    <property type="component" value="Chromosome"/>
</dbReference>
<evidence type="ECO:0000313" key="1">
    <source>
        <dbReference type="EMBL" id="AOT70049.1"/>
    </source>
</evidence>
<proteinExistence type="predicted"/>
<dbReference type="KEGG" id="gfe:Gferi_10900"/>
<evidence type="ECO:0008006" key="3">
    <source>
        <dbReference type="Google" id="ProtNLM"/>
    </source>
</evidence>
<dbReference type="RefSeq" id="WP_069976356.1">
    <property type="nucleotide sequence ID" value="NZ_CP017269.1"/>
</dbReference>
<dbReference type="OrthoDB" id="1956627at2"/>
<reference evidence="1 2" key="1">
    <citation type="submission" date="2016-09" db="EMBL/GenBank/DDBJ databases">
        <title>Genomic analysis reveals versatility of anaerobic energy metabolism of Geosporobacter ferrireducens IRF9 of phylum Firmicutes.</title>
        <authorList>
            <person name="Kim S.-J."/>
        </authorList>
    </citation>
    <scope>NUCLEOTIDE SEQUENCE [LARGE SCALE GENOMIC DNA]</scope>
    <source>
        <strain evidence="1 2">IRF9</strain>
    </source>
</reference>
<sequence>MEGKIRDVRNYEEQIKSTIFSFYEAFYKRDRLMMYSYLDTSFQREVPLNYFLIHPEYDKDLGRLLEIIRIEIQHERKIAFVEGTVEMNKENKNFGIALKTDFGGWKIEGESIYKRDFVF</sequence>
<protein>
    <recommendedName>
        <fullName evidence="3">DUF4829 domain-containing protein</fullName>
    </recommendedName>
</protein>
<name>A0A1D8GGL7_9FIRM</name>
<organism evidence="1 2">
    <name type="scientific">Geosporobacter ferrireducens</name>
    <dbReference type="NCBI Taxonomy" id="1424294"/>
    <lineage>
        <taxon>Bacteria</taxon>
        <taxon>Bacillati</taxon>
        <taxon>Bacillota</taxon>
        <taxon>Clostridia</taxon>
        <taxon>Peptostreptococcales</taxon>
        <taxon>Thermotaleaceae</taxon>
        <taxon>Geosporobacter</taxon>
    </lineage>
</organism>
<dbReference type="EMBL" id="CP017269">
    <property type="protein sequence ID" value="AOT70049.1"/>
    <property type="molecule type" value="Genomic_DNA"/>
</dbReference>
<accession>A0A1D8GGL7</accession>